<dbReference type="InterPro" id="IPR006015">
    <property type="entry name" value="Universal_stress_UspA"/>
</dbReference>
<dbReference type="CDD" id="cd00293">
    <property type="entry name" value="USP-like"/>
    <property type="match status" value="1"/>
</dbReference>
<dbReference type="EMBL" id="JAPJZH010000007">
    <property type="protein sequence ID" value="MDA4846210.1"/>
    <property type="molecule type" value="Genomic_DNA"/>
</dbReference>
<dbReference type="RefSeq" id="WP_271089940.1">
    <property type="nucleotide sequence ID" value="NZ_JAPJZH010000007.1"/>
</dbReference>
<evidence type="ECO:0000313" key="3">
    <source>
        <dbReference type="EMBL" id="MDA4846210.1"/>
    </source>
</evidence>
<dbReference type="InterPro" id="IPR014729">
    <property type="entry name" value="Rossmann-like_a/b/a_fold"/>
</dbReference>
<organism evidence="3 4">
    <name type="scientific">Hoeflea poritis</name>
    <dbReference type="NCBI Taxonomy" id="2993659"/>
    <lineage>
        <taxon>Bacteria</taxon>
        <taxon>Pseudomonadati</taxon>
        <taxon>Pseudomonadota</taxon>
        <taxon>Alphaproteobacteria</taxon>
        <taxon>Hyphomicrobiales</taxon>
        <taxon>Rhizobiaceae</taxon>
        <taxon>Hoeflea</taxon>
    </lineage>
</organism>
<dbReference type="Proteomes" id="UP001148313">
    <property type="component" value="Unassembled WGS sequence"/>
</dbReference>
<reference evidence="3" key="1">
    <citation type="submission" date="2022-11" db="EMBL/GenBank/DDBJ databases">
        <title>Hoeflea poritis sp. nov., isolated from scleractinian coral Porites lutea.</title>
        <authorList>
            <person name="Zhang G."/>
            <person name="Wei Q."/>
            <person name="Cai L."/>
        </authorList>
    </citation>
    <scope>NUCLEOTIDE SEQUENCE</scope>
    <source>
        <strain evidence="3">E7-10</strain>
    </source>
</reference>
<name>A0ABT4VPW4_9HYPH</name>
<comment type="similarity">
    <text evidence="1">Belongs to the universal stress protein A family.</text>
</comment>
<keyword evidence="4" id="KW-1185">Reference proteome</keyword>
<dbReference type="Gene3D" id="3.40.50.620">
    <property type="entry name" value="HUPs"/>
    <property type="match status" value="1"/>
</dbReference>
<gene>
    <name evidence="3" type="ORF">OOZ53_12665</name>
</gene>
<evidence type="ECO:0000313" key="4">
    <source>
        <dbReference type="Proteomes" id="UP001148313"/>
    </source>
</evidence>
<proteinExistence type="inferred from homology"/>
<feature type="domain" description="UspA" evidence="2">
    <location>
        <begin position="7"/>
        <end position="145"/>
    </location>
</feature>
<dbReference type="Pfam" id="PF00582">
    <property type="entry name" value="Usp"/>
    <property type="match status" value="1"/>
</dbReference>
<evidence type="ECO:0000259" key="2">
    <source>
        <dbReference type="Pfam" id="PF00582"/>
    </source>
</evidence>
<dbReference type="PRINTS" id="PR01438">
    <property type="entry name" value="UNVRSLSTRESS"/>
</dbReference>
<protein>
    <submittedName>
        <fullName evidence="3">Universal stress protein</fullName>
    </submittedName>
</protein>
<comment type="caution">
    <text evidence="3">The sequence shown here is derived from an EMBL/GenBank/DDBJ whole genome shotgun (WGS) entry which is preliminary data.</text>
</comment>
<accession>A0ABT4VPW4</accession>
<dbReference type="PANTHER" id="PTHR46268">
    <property type="entry name" value="STRESS RESPONSE PROTEIN NHAX"/>
    <property type="match status" value="1"/>
</dbReference>
<sequence>MAETNIFKKILATIDLGDEESSVKVIQAALEVMVAEDTLHVVCVVPDYGRSIVGTFFPADHEKQMIEHATDELHAFTARHVPKGTRVQHIIAHGSIYEEIIAAADQCEADLIVVGSHRPALKDYLLGPNASRVVRHARQSVLVVRH</sequence>
<evidence type="ECO:0000256" key="1">
    <source>
        <dbReference type="ARBA" id="ARBA00008791"/>
    </source>
</evidence>
<dbReference type="PANTHER" id="PTHR46268:SF6">
    <property type="entry name" value="UNIVERSAL STRESS PROTEIN UP12"/>
    <property type="match status" value="1"/>
</dbReference>
<dbReference type="InterPro" id="IPR006016">
    <property type="entry name" value="UspA"/>
</dbReference>
<dbReference type="SUPFAM" id="SSF52402">
    <property type="entry name" value="Adenine nucleotide alpha hydrolases-like"/>
    <property type="match status" value="1"/>
</dbReference>